<organism evidence="1 2">
    <name type="scientific">Candidatus Falkowbacteria bacterium CG10_big_fil_rev_8_21_14_0_10_39_9</name>
    <dbReference type="NCBI Taxonomy" id="1974566"/>
    <lineage>
        <taxon>Bacteria</taxon>
        <taxon>Candidatus Falkowiibacteriota</taxon>
    </lineage>
</organism>
<evidence type="ECO:0000313" key="1">
    <source>
        <dbReference type="EMBL" id="PIT95026.1"/>
    </source>
</evidence>
<reference evidence="2" key="1">
    <citation type="submission" date="2017-09" db="EMBL/GenBank/DDBJ databases">
        <title>Depth-based differentiation of microbial function through sediment-hosted aquifers and enrichment of novel symbionts in the deep terrestrial subsurface.</title>
        <authorList>
            <person name="Probst A.J."/>
            <person name="Ladd B."/>
            <person name="Jarett J.K."/>
            <person name="Geller-Mcgrath D.E."/>
            <person name="Sieber C.M.K."/>
            <person name="Emerson J.B."/>
            <person name="Anantharaman K."/>
            <person name="Thomas B.C."/>
            <person name="Malmstrom R."/>
            <person name="Stieglmeier M."/>
            <person name="Klingl A."/>
            <person name="Woyke T."/>
            <person name="Ryan C.M."/>
            <person name="Banfield J.F."/>
        </authorList>
    </citation>
    <scope>NUCLEOTIDE SEQUENCE [LARGE SCALE GENOMIC DNA]</scope>
</reference>
<evidence type="ECO:0000313" key="2">
    <source>
        <dbReference type="Proteomes" id="UP000228900"/>
    </source>
</evidence>
<accession>A0A2M6WQL2</accession>
<protein>
    <submittedName>
        <fullName evidence="1">Uncharacterized protein</fullName>
    </submittedName>
</protein>
<gene>
    <name evidence="1" type="ORF">COT98_01330</name>
</gene>
<sequence length="123" mass="14320">MFKEGIIRPLDSRKDVVDEDQDREEAMIKETLNREEWEAAMKADAAAEMADAIDRHELWLEYKAWEMDNRLFGPDKKANEGVEKKLFINQDSDDDGLGETTAHDLYGRFEEIRKQSKAKKKGQ</sequence>
<comment type="caution">
    <text evidence="1">The sequence shown here is derived from an EMBL/GenBank/DDBJ whole genome shotgun (WGS) entry which is preliminary data.</text>
</comment>
<dbReference type="Proteomes" id="UP000228900">
    <property type="component" value="Unassembled WGS sequence"/>
</dbReference>
<name>A0A2M6WQL2_9BACT</name>
<proteinExistence type="predicted"/>
<dbReference type="EMBL" id="PFAQ01000021">
    <property type="protein sequence ID" value="PIT95026.1"/>
    <property type="molecule type" value="Genomic_DNA"/>
</dbReference>
<dbReference type="AlphaFoldDB" id="A0A2M6WQL2"/>